<evidence type="ECO:0000313" key="2">
    <source>
        <dbReference type="EMBL" id="VDL75726.1"/>
    </source>
</evidence>
<reference evidence="2 3" key="2">
    <citation type="submission" date="2018-11" db="EMBL/GenBank/DDBJ databases">
        <authorList>
            <consortium name="Pathogen Informatics"/>
        </authorList>
    </citation>
    <scope>NUCLEOTIDE SEQUENCE [LARGE SCALE GENOMIC DNA]</scope>
</reference>
<sequence length="343" mass="38305">MLKVKEKIKTKSTKEAAATKPSKPTTQKDALADFLNPSPKTTLAKERATVETKRPKSSKVTSPSDHAPDTASPKTSTAATPTVEKSPSFSHKDDMQKAYDKLYNTGASLIGLISRENAALHQEVEAVRKDTTNEVSKLIHELKQSQQTPPGNVVKAVDAMREKFEKDHEALYAHLKDWKTDVSGRIDALLKLKTPCALTKVDMITTMRKEYTSFRESQKLIDSQRPIPATKEDLTPLHEKYEDLNQRITKLETLLVQLKQDNETTMGNITRMFETIQQDLNRQYSTSSVSSSTNSSRRTSPAPTPKDSQPPPMESSADITQPPQHDEPPFVEDYTFCAVILGH</sequence>
<feature type="region of interest" description="Disordered" evidence="1">
    <location>
        <begin position="281"/>
        <end position="331"/>
    </location>
</feature>
<organism evidence="4">
    <name type="scientific">Nippostrongylus brasiliensis</name>
    <name type="common">Rat hookworm</name>
    <dbReference type="NCBI Taxonomy" id="27835"/>
    <lineage>
        <taxon>Eukaryota</taxon>
        <taxon>Metazoa</taxon>
        <taxon>Ecdysozoa</taxon>
        <taxon>Nematoda</taxon>
        <taxon>Chromadorea</taxon>
        <taxon>Rhabditida</taxon>
        <taxon>Rhabditina</taxon>
        <taxon>Rhabditomorpha</taxon>
        <taxon>Strongyloidea</taxon>
        <taxon>Heligmosomidae</taxon>
        <taxon>Nippostrongylus</taxon>
    </lineage>
</organism>
<evidence type="ECO:0000313" key="3">
    <source>
        <dbReference type="Proteomes" id="UP000271162"/>
    </source>
</evidence>
<protein>
    <submittedName>
        <fullName evidence="2 4">Uncharacterized protein</fullName>
    </submittedName>
</protein>
<feature type="compositionally biased region" description="Low complexity" evidence="1">
    <location>
        <begin position="15"/>
        <end position="28"/>
    </location>
</feature>
<evidence type="ECO:0000256" key="1">
    <source>
        <dbReference type="SAM" id="MobiDB-lite"/>
    </source>
</evidence>
<dbReference type="AlphaFoldDB" id="A0A158R0M5"/>
<feature type="compositionally biased region" description="Basic and acidic residues" evidence="1">
    <location>
        <begin position="43"/>
        <end position="54"/>
    </location>
</feature>
<dbReference type="WBParaSite" id="NBR_0001213601-mRNA-1">
    <property type="protein sequence ID" value="NBR_0001213601-mRNA-1"/>
    <property type="gene ID" value="NBR_0001213601"/>
</dbReference>
<feature type="compositionally biased region" description="Low complexity" evidence="1">
    <location>
        <begin position="69"/>
        <end position="82"/>
    </location>
</feature>
<gene>
    <name evidence="2" type="ORF">NBR_LOCUS12137</name>
</gene>
<accession>A0A158R0M5</accession>
<name>A0A158R0M5_NIPBR</name>
<feature type="compositionally biased region" description="Basic and acidic residues" evidence="1">
    <location>
        <begin position="1"/>
        <end position="14"/>
    </location>
</feature>
<dbReference type="Proteomes" id="UP000271162">
    <property type="component" value="Unassembled WGS sequence"/>
</dbReference>
<keyword evidence="3" id="KW-1185">Reference proteome</keyword>
<reference evidence="4" key="1">
    <citation type="submission" date="2016-04" db="UniProtKB">
        <authorList>
            <consortium name="WormBaseParasite"/>
        </authorList>
    </citation>
    <scope>IDENTIFICATION</scope>
</reference>
<feature type="region of interest" description="Disordered" evidence="1">
    <location>
        <begin position="1"/>
        <end position="92"/>
    </location>
</feature>
<proteinExistence type="predicted"/>
<feature type="compositionally biased region" description="Low complexity" evidence="1">
    <location>
        <begin position="285"/>
        <end position="300"/>
    </location>
</feature>
<feature type="compositionally biased region" description="Pro residues" evidence="1">
    <location>
        <begin position="302"/>
        <end position="313"/>
    </location>
</feature>
<dbReference type="EMBL" id="UYSL01020681">
    <property type="protein sequence ID" value="VDL75726.1"/>
    <property type="molecule type" value="Genomic_DNA"/>
</dbReference>
<evidence type="ECO:0000313" key="4">
    <source>
        <dbReference type="WBParaSite" id="NBR_0001213601-mRNA-1"/>
    </source>
</evidence>